<feature type="region of interest" description="Disordered" evidence="1">
    <location>
        <begin position="277"/>
        <end position="380"/>
    </location>
</feature>
<name>A0ABD2VV46_9HYME</name>
<comment type="caution">
    <text evidence="2">The sequence shown here is derived from an EMBL/GenBank/DDBJ whole genome shotgun (WGS) entry which is preliminary data.</text>
</comment>
<dbReference type="EMBL" id="JBJJXI010000170">
    <property type="protein sequence ID" value="KAL3384580.1"/>
    <property type="molecule type" value="Genomic_DNA"/>
</dbReference>
<evidence type="ECO:0000256" key="1">
    <source>
        <dbReference type="SAM" id="MobiDB-lite"/>
    </source>
</evidence>
<dbReference type="Proteomes" id="UP001627154">
    <property type="component" value="Unassembled WGS sequence"/>
</dbReference>
<keyword evidence="3" id="KW-1185">Reference proteome</keyword>
<protein>
    <recommendedName>
        <fullName evidence="4">CCHC-type domain-containing protein</fullName>
    </recommendedName>
</protein>
<accession>A0ABD2VV46</accession>
<dbReference type="Gene3D" id="4.10.60.10">
    <property type="entry name" value="Zinc finger, CCHC-type"/>
    <property type="match status" value="1"/>
</dbReference>
<reference evidence="2 3" key="1">
    <citation type="journal article" date="2024" name="bioRxiv">
        <title>A reference genome for Trichogramma kaykai: A tiny desert-dwelling parasitoid wasp with competing sex-ratio distorters.</title>
        <authorList>
            <person name="Culotta J."/>
            <person name="Lindsey A.R."/>
        </authorList>
    </citation>
    <scope>NUCLEOTIDE SEQUENCE [LARGE SCALE GENOMIC DNA]</scope>
    <source>
        <strain evidence="2 3">KSX58</strain>
    </source>
</reference>
<feature type="compositionally biased region" description="Low complexity" evidence="1">
    <location>
        <begin position="286"/>
        <end position="295"/>
    </location>
</feature>
<organism evidence="2 3">
    <name type="scientific">Trichogramma kaykai</name>
    <dbReference type="NCBI Taxonomy" id="54128"/>
    <lineage>
        <taxon>Eukaryota</taxon>
        <taxon>Metazoa</taxon>
        <taxon>Ecdysozoa</taxon>
        <taxon>Arthropoda</taxon>
        <taxon>Hexapoda</taxon>
        <taxon>Insecta</taxon>
        <taxon>Pterygota</taxon>
        <taxon>Neoptera</taxon>
        <taxon>Endopterygota</taxon>
        <taxon>Hymenoptera</taxon>
        <taxon>Apocrita</taxon>
        <taxon>Proctotrupomorpha</taxon>
        <taxon>Chalcidoidea</taxon>
        <taxon>Trichogrammatidae</taxon>
        <taxon>Trichogramma</taxon>
    </lineage>
</organism>
<feature type="compositionally biased region" description="Low complexity" evidence="1">
    <location>
        <begin position="332"/>
        <end position="356"/>
    </location>
</feature>
<feature type="compositionally biased region" description="Low complexity" evidence="1">
    <location>
        <begin position="369"/>
        <end position="378"/>
    </location>
</feature>
<evidence type="ECO:0000313" key="3">
    <source>
        <dbReference type="Proteomes" id="UP001627154"/>
    </source>
</evidence>
<evidence type="ECO:0008006" key="4">
    <source>
        <dbReference type="Google" id="ProtNLM"/>
    </source>
</evidence>
<feature type="compositionally biased region" description="Basic and acidic residues" evidence="1">
    <location>
        <begin position="359"/>
        <end position="368"/>
    </location>
</feature>
<feature type="compositionally biased region" description="Low complexity" evidence="1">
    <location>
        <begin position="306"/>
        <end position="319"/>
    </location>
</feature>
<gene>
    <name evidence="2" type="ORF">TKK_019677</name>
</gene>
<proteinExistence type="predicted"/>
<evidence type="ECO:0000313" key="2">
    <source>
        <dbReference type="EMBL" id="KAL3384580.1"/>
    </source>
</evidence>
<dbReference type="AlphaFoldDB" id="A0ABD2VV46"/>
<sequence>MLTDSTVKSNAIECTGYTDKFKGPYHDSILEIKKDDRYRGGIVFSNRNEANFSLNDENFGKHGLATFIPGFKKYRKGVVKGIRLNIDLKEFKHNIKSTAKINRITRMNRRNRQQGAMSHEARWISTTSILISFEGDSLPKEISIFHVITKVTPHVKKNIQCLKCFKFSHIAKDCRSKARCSLCGEEEHEEGASCQGITPRCANCKESHKFTDKKCSIYKKHDMVNIKMAYDNISYFEAKQLVFNKYSAPSNTKEIFPSLRNATRNAPAVTYTTVLKEPSRVSQLPTSSNTDSSSSEYLKDKHLQRSNQSSSQESTSPPSTRLPPISKATMISSSGSSVASCTSGSSNNQQQQQISSDKANNKPSDKNKLANNSASSNKYTNLKVYFNTAQSKNKSTKV</sequence>